<evidence type="ECO:0000313" key="7">
    <source>
        <dbReference type="Proteomes" id="UP000193920"/>
    </source>
</evidence>
<dbReference type="PIRSF" id="PIRSF037993">
    <property type="entry name" value="STPK_Pim-1"/>
    <property type="match status" value="1"/>
</dbReference>
<evidence type="ECO:0000256" key="4">
    <source>
        <dbReference type="PIRSR" id="PIRSR037993-2"/>
    </source>
</evidence>
<keyword evidence="6" id="KW-0808">Transferase</keyword>
<dbReference type="InterPro" id="IPR011009">
    <property type="entry name" value="Kinase-like_dom_sf"/>
</dbReference>
<sequence>MNYSYNSEFSKKYRVKEEMGKGGFGIVFVAERISDGMEVAVKFIIKEKVSVSAWVKDPDLGVIPRECYLLKHVNHPCIIKYLDCYSDRKYFYLVTELHGSPWSKENIRNYQNENDPTNKIYTSFINAGALKTNNKFHIGKARPSMDLYECIDSYYECFDEPQARYIFVQLLSAIKYLNSLNIIHRDIKDENILIDKDLNIKLIDFGAAIQINGGRVYDKFVGTYPYIAPEIMNGQEYGSISQDIYSLGVLLHLLIYGGLPDGNLNESNTILLPQCTIKGSNCSEEVRDLICWMLQKSPSLRPTLDEIFNHDWIKKSSN</sequence>
<dbReference type="PANTHER" id="PTHR24346">
    <property type="entry name" value="MAP/MICROTUBULE AFFINITY-REGULATING KINASE"/>
    <property type="match status" value="1"/>
</dbReference>
<dbReference type="OrthoDB" id="10252171at2759"/>
<organism evidence="6 7">
    <name type="scientific">Neocallimastix californiae</name>
    <dbReference type="NCBI Taxonomy" id="1754190"/>
    <lineage>
        <taxon>Eukaryota</taxon>
        <taxon>Fungi</taxon>
        <taxon>Fungi incertae sedis</taxon>
        <taxon>Chytridiomycota</taxon>
        <taxon>Chytridiomycota incertae sedis</taxon>
        <taxon>Neocallimastigomycetes</taxon>
        <taxon>Neocallimastigales</taxon>
        <taxon>Neocallimastigaceae</taxon>
        <taxon>Neocallimastix</taxon>
    </lineage>
</organism>
<dbReference type="PROSITE" id="PS00108">
    <property type="entry name" value="PROTEIN_KINASE_ST"/>
    <property type="match status" value="1"/>
</dbReference>
<dbReference type="EMBL" id="MCOG01000268">
    <property type="protein sequence ID" value="ORY21319.1"/>
    <property type="molecule type" value="Genomic_DNA"/>
</dbReference>
<keyword evidence="6" id="KW-0418">Kinase</keyword>
<feature type="binding site" evidence="4">
    <location>
        <position position="42"/>
    </location>
    <ligand>
        <name>ATP</name>
        <dbReference type="ChEBI" id="CHEBI:30616"/>
    </ligand>
</feature>
<dbReference type="SUPFAM" id="SSF56112">
    <property type="entry name" value="Protein kinase-like (PK-like)"/>
    <property type="match status" value="1"/>
</dbReference>
<name>A0A1Y2AFI2_9FUNG</name>
<dbReference type="AlphaFoldDB" id="A0A1Y2AFI2"/>
<dbReference type="GO" id="GO:0035556">
    <property type="term" value="P:intracellular signal transduction"/>
    <property type="evidence" value="ECO:0007669"/>
    <property type="project" value="TreeGrafter"/>
</dbReference>
<evidence type="ECO:0000256" key="1">
    <source>
        <dbReference type="ARBA" id="ARBA00022741"/>
    </source>
</evidence>
<keyword evidence="1" id="KW-0547">Nucleotide-binding</keyword>
<dbReference type="STRING" id="1754190.A0A1Y2AFI2"/>
<dbReference type="GO" id="GO:0045719">
    <property type="term" value="P:negative regulation of glycogen biosynthetic process"/>
    <property type="evidence" value="ECO:0007669"/>
    <property type="project" value="TreeGrafter"/>
</dbReference>
<proteinExistence type="predicted"/>
<dbReference type="Gene3D" id="3.30.200.20">
    <property type="entry name" value="Phosphorylase Kinase, domain 1"/>
    <property type="match status" value="1"/>
</dbReference>
<dbReference type="SMART" id="SM00220">
    <property type="entry name" value="S_TKc"/>
    <property type="match status" value="1"/>
</dbReference>
<evidence type="ECO:0000256" key="3">
    <source>
        <dbReference type="PIRSR" id="PIRSR037993-1"/>
    </source>
</evidence>
<evidence type="ECO:0000313" key="6">
    <source>
        <dbReference type="EMBL" id="ORY21319.1"/>
    </source>
</evidence>
<dbReference type="InterPro" id="IPR000719">
    <property type="entry name" value="Prot_kinase_dom"/>
</dbReference>
<comment type="caution">
    <text evidence="6">The sequence shown here is derived from an EMBL/GenBank/DDBJ whole genome shotgun (WGS) entry which is preliminary data.</text>
</comment>
<dbReference type="PANTHER" id="PTHR24346:SF72">
    <property type="entry name" value="CAMK PROTEIN KINASE"/>
    <property type="match status" value="1"/>
</dbReference>
<dbReference type="GO" id="GO:0005634">
    <property type="term" value="C:nucleus"/>
    <property type="evidence" value="ECO:0007669"/>
    <property type="project" value="TreeGrafter"/>
</dbReference>
<dbReference type="GO" id="GO:0004674">
    <property type="term" value="F:protein serine/threonine kinase activity"/>
    <property type="evidence" value="ECO:0007669"/>
    <property type="project" value="InterPro"/>
</dbReference>
<dbReference type="PROSITE" id="PS50011">
    <property type="entry name" value="PROTEIN_KINASE_DOM"/>
    <property type="match status" value="1"/>
</dbReference>
<reference evidence="6 7" key="1">
    <citation type="submission" date="2016-08" db="EMBL/GenBank/DDBJ databases">
        <title>A Parts List for Fungal Cellulosomes Revealed by Comparative Genomics.</title>
        <authorList>
            <consortium name="DOE Joint Genome Institute"/>
            <person name="Haitjema C.H."/>
            <person name="Gilmore S.P."/>
            <person name="Henske J.K."/>
            <person name="Solomon K.V."/>
            <person name="De Groot R."/>
            <person name="Kuo A."/>
            <person name="Mondo S.J."/>
            <person name="Salamov A.A."/>
            <person name="Labutti K."/>
            <person name="Zhao Z."/>
            <person name="Chiniquy J."/>
            <person name="Barry K."/>
            <person name="Brewer H.M."/>
            <person name="Purvine S.O."/>
            <person name="Wright A.T."/>
            <person name="Boxma B."/>
            <person name="Van Alen T."/>
            <person name="Hackstein J.H."/>
            <person name="Baker S.E."/>
            <person name="Grigoriev I.V."/>
            <person name="O'Malley M.A."/>
        </authorList>
    </citation>
    <scope>NUCLEOTIDE SEQUENCE [LARGE SCALE GENOMIC DNA]</scope>
    <source>
        <strain evidence="6 7">G1</strain>
    </source>
</reference>
<feature type="active site" description="Proton acceptor" evidence="3">
    <location>
        <position position="186"/>
    </location>
</feature>
<feature type="binding site" evidence="4">
    <location>
        <position position="96"/>
    </location>
    <ligand>
        <name>ATP</name>
        <dbReference type="ChEBI" id="CHEBI:30616"/>
    </ligand>
</feature>
<dbReference type="Proteomes" id="UP000193920">
    <property type="component" value="Unassembled WGS sequence"/>
</dbReference>
<evidence type="ECO:0000256" key="2">
    <source>
        <dbReference type="ARBA" id="ARBA00022840"/>
    </source>
</evidence>
<dbReference type="Gene3D" id="1.10.510.10">
    <property type="entry name" value="Transferase(Phosphotransferase) domain 1"/>
    <property type="match status" value="1"/>
</dbReference>
<dbReference type="FunFam" id="3.30.200.20:FF:000314">
    <property type="entry name" value="Serine/threonine protein kinase"/>
    <property type="match status" value="1"/>
</dbReference>
<evidence type="ECO:0000259" key="5">
    <source>
        <dbReference type="PROSITE" id="PS50011"/>
    </source>
</evidence>
<protein>
    <submittedName>
        <fullName evidence="6">Pkinase-domain-containing protein</fullName>
    </submittedName>
</protein>
<keyword evidence="2 4" id="KW-0067">ATP-binding</keyword>
<dbReference type="GO" id="GO:0005524">
    <property type="term" value="F:ATP binding"/>
    <property type="evidence" value="ECO:0007669"/>
    <property type="project" value="UniProtKB-KW"/>
</dbReference>
<dbReference type="GO" id="GO:0043066">
    <property type="term" value="P:negative regulation of apoptotic process"/>
    <property type="evidence" value="ECO:0007669"/>
    <property type="project" value="InterPro"/>
</dbReference>
<accession>A0A1Y2AFI2</accession>
<dbReference type="InterPro" id="IPR008271">
    <property type="entry name" value="Ser/Thr_kinase_AS"/>
</dbReference>
<dbReference type="InterPro" id="IPR017348">
    <property type="entry name" value="PIM1/2/3"/>
</dbReference>
<dbReference type="GO" id="GO:0005829">
    <property type="term" value="C:cytosol"/>
    <property type="evidence" value="ECO:0007669"/>
    <property type="project" value="TreeGrafter"/>
</dbReference>
<feature type="domain" description="Protein kinase" evidence="5">
    <location>
        <begin position="13"/>
        <end position="313"/>
    </location>
</feature>
<gene>
    <name evidence="6" type="ORF">LY90DRAFT_432174</name>
</gene>
<keyword evidence="7" id="KW-1185">Reference proteome</keyword>
<feature type="binding site" evidence="4">
    <location>
        <position position="146"/>
    </location>
    <ligand>
        <name>ATP</name>
        <dbReference type="ChEBI" id="CHEBI:30616"/>
    </ligand>
</feature>
<dbReference type="Pfam" id="PF00069">
    <property type="entry name" value="Pkinase"/>
    <property type="match status" value="2"/>
</dbReference>